<dbReference type="Pfam" id="PF25539">
    <property type="entry name" value="Bestrophin_2"/>
    <property type="match status" value="1"/>
</dbReference>
<evidence type="ECO:0000256" key="2">
    <source>
        <dbReference type="ARBA" id="ARBA00022448"/>
    </source>
</evidence>
<keyword evidence="6" id="KW-0406">Ion transport</keyword>
<proteinExistence type="inferred from homology"/>
<name>E4ZF52_NEIL0</name>
<evidence type="ECO:0000256" key="7">
    <source>
        <dbReference type="ARBA" id="ARBA00023136"/>
    </source>
</evidence>
<dbReference type="InterPro" id="IPR044669">
    <property type="entry name" value="YneE/VCCN1/2-like"/>
</dbReference>
<protein>
    <submittedName>
        <fullName evidence="10">Hypothetical transmembrane protein</fullName>
    </submittedName>
</protein>
<evidence type="ECO:0000256" key="5">
    <source>
        <dbReference type="ARBA" id="ARBA00022989"/>
    </source>
</evidence>
<keyword evidence="5 9" id="KW-1133">Transmembrane helix</keyword>
<dbReference type="EMBL" id="FN995097">
    <property type="protein sequence ID" value="CBN87988.1"/>
    <property type="molecule type" value="Genomic_DNA"/>
</dbReference>
<keyword evidence="7 9" id="KW-0472">Membrane</keyword>
<organism evidence="10 11">
    <name type="scientific">Neisseria lactamica (strain 020-06)</name>
    <dbReference type="NCBI Taxonomy" id="489653"/>
    <lineage>
        <taxon>Bacteria</taxon>
        <taxon>Pseudomonadati</taxon>
        <taxon>Pseudomonadota</taxon>
        <taxon>Betaproteobacteria</taxon>
        <taxon>Neisseriales</taxon>
        <taxon>Neisseriaceae</taxon>
        <taxon>Neisseria</taxon>
    </lineage>
</organism>
<dbReference type="Proteomes" id="UP000008723">
    <property type="component" value="Chromosome"/>
</dbReference>
<keyword evidence="3" id="KW-1003">Cell membrane</keyword>
<evidence type="ECO:0000256" key="1">
    <source>
        <dbReference type="ARBA" id="ARBA00004651"/>
    </source>
</evidence>
<evidence type="ECO:0000256" key="6">
    <source>
        <dbReference type="ARBA" id="ARBA00023065"/>
    </source>
</evidence>
<accession>E4ZF52</accession>
<comment type="subcellular location">
    <subcellularLocation>
        <location evidence="1">Cell membrane</location>
        <topology evidence="1">Multi-pass membrane protein</topology>
    </subcellularLocation>
</comment>
<comment type="similarity">
    <text evidence="8">Belongs to the anion channel-forming bestrophin (TC 1.A.46) family.</text>
</comment>
<sequence length="352" mass="40327">MRGMPSEARFRVCRRQAIAAVGIFYVEYRYNVYTLTSKTETSRKKPYMIIRPVRRFQILYILQGSFFSKLWKPLLALFVFSTVVAYYQSHLLKYHIPLNTSVFTLLGIALAIFHGFCNASAYDRFWEGRKQWGNLLHVSRSFCRKILTLPNVPDAVRTEMLALSITFAHCLRHQLRRESPQKDICRTAPEKWKNRLLASDYPAMTCCQILGEYNAALLSDGIIDTICWHAFEDTFAKMSEIQAACERINNTPIPFAYFVLMHRTVHGYCFLLPFGLVNAIGWVTPFMATFVGYTFMCLNEIVDEIGEPFGKNENDLSLTQICQTIETQLCTLSGLTLPPSSETARPSPCIVQ</sequence>
<gene>
    <name evidence="10" type="ordered locus">NLA_17850</name>
</gene>
<feature type="transmembrane region" description="Helical" evidence="9">
    <location>
        <begin position="270"/>
        <end position="296"/>
    </location>
</feature>
<dbReference type="PANTHER" id="PTHR33281">
    <property type="entry name" value="UPF0187 PROTEIN YNEE"/>
    <property type="match status" value="1"/>
</dbReference>
<dbReference type="GO" id="GO:0005886">
    <property type="term" value="C:plasma membrane"/>
    <property type="evidence" value="ECO:0007669"/>
    <property type="project" value="UniProtKB-SubCell"/>
</dbReference>
<evidence type="ECO:0000256" key="8">
    <source>
        <dbReference type="ARBA" id="ARBA00034708"/>
    </source>
</evidence>
<keyword evidence="4 9" id="KW-0812">Transmembrane</keyword>
<evidence type="ECO:0000256" key="4">
    <source>
        <dbReference type="ARBA" id="ARBA00022692"/>
    </source>
</evidence>
<dbReference type="KEGG" id="nla:NLA_17850"/>
<feature type="transmembrane region" description="Helical" evidence="9">
    <location>
        <begin position="101"/>
        <end position="122"/>
    </location>
</feature>
<dbReference type="PANTHER" id="PTHR33281:SF19">
    <property type="entry name" value="VOLTAGE-DEPENDENT ANION CHANNEL-FORMING PROTEIN YNEE"/>
    <property type="match status" value="1"/>
</dbReference>
<evidence type="ECO:0000313" key="10">
    <source>
        <dbReference type="EMBL" id="CBN87988.1"/>
    </source>
</evidence>
<dbReference type="eggNOG" id="COG3781">
    <property type="taxonomic scope" value="Bacteria"/>
</dbReference>
<dbReference type="AlphaFoldDB" id="E4ZF52"/>
<keyword evidence="2" id="KW-0813">Transport</keyword>
<evidence type="ECO:0000256" key="3">
    <source>
        <dbReference type="ARBA" id="ARBA00022475"/>
    </source>
</evidence>
<dbReference type="GO" id="GO:0005254">
    <property type="term" value="F:chloride channel activity"/>
    <property type="evidence" value="ECO:0007669"/>
    <property type="project" value="InterPro"/>
</dbReference>
<evidence type="ECO:0000313" key="11">
    <source>
        <dbReference type="Proteomes" id="UP000008723"/>
    </source>
</evidence>
<reference evidence="10 11" key="1">
    <citation type="journal article" date="2010" name="BMC Genomics">
        <title>Independent evolution of the core and accessory gene sets in the genus Neisseria: insights gained from the genome of Neisseria lactamica isolate 020-06.</title>
        <authorList>
            <person name="Bennett J.S."/>
            <person name="Bentley S.D."/>
            <person name="Vernikos G.S."/>
            <person name="Quail M.A."/>
            <person name="Cherevach I."/>
            <person name="White B."/>
            <person name="Parkhill J."/>
            <person name="Maiden M.C."/>
        </authorList>
    </citation>
    <scope>NUCLEOTIDE SEQUENCE [LARGE SCALE GENOMIC DNA]</scope>
    <source>
        <strain evidence="10 11">020-06</strain>
    </source>
</reference>
<evidence type="ECO:0000256" key="9">
    <source>
        <dbReference type="SAM" id="Phobius"/>
    </source>
</evidence>
<dbReference type="HOGENOM" id="CLU_029790_4_2_4"/>